<evidence type="ECO:0000313" key="3">
    <source>
        <dbReference type="Proteomes" id="UP000660339"/>
    </source>
</evidence>
<comment type="caution">
    <text evidence="2">The sequence shown here is derived from an EMBL/GenBank/DDBJ whole genome shotgun (WGS) entry which is preliminary data.</text>
</comment>
<dbReference type="AlphaFoldDB" id="A0A8J3LA87"/>
<dbReference type="Proteomes" id="UP000660339">
    <property type="component" value="Unassembled WGS sequence"/>
</dbReference>
<sequence>MRVRLLALLNAKLAHARQHQSTELLDDDTTLAELVDLLHDRRPATEHGPDLEVLSIVGWVLYLRHLNAPEQTRLPTFVAACQLLGPVHLADPGSLPPMVAAFYATGADPREFFSWQTGMNTDPEVWVALVREPMTRFLADHTDLATARLVTGLLRLACVAAGDRHPGRTRYLGGLASHLAVLRPLVDDLETARASAEANQAMLDAMTASDPARGLFLQNLGVARFTVGRDTDRLDLVEQAVDLFREALPLARSADERDHLRLNLGGALGHLGAFGTRHALLHEAAVLLRETAAGAGPVADAAVKNLRAMLGQAMAGLQATPDDDALLALCTGAVRPEPPDAPLDALFLIALMYLLMRRYQLPRGTLQDATRAIAYGRRAHAVTRTGRIIDHAERASLLHNLGSCMRTVAQISGDVALVDEAIDLGRQACAAPASPSLDQATLLASLASSLACRFDLAGDRAAQREALAVSRQAVAYIEAGGTPGDSLTLFDVHTVQTDDPDAGRHTVAAWRASVLHAHTAVLRNSAHILDDLSLLREAVDIRRELAAEPGITDRTHGRRLHAYSDVLRDLAASTRGAERATFAREAVDLARRGMALTPDDDVDRYAYQGNLGRALRLLGQIEGEATGAEAVLAARQARDTTDPKSPWWAFHSLHLGLALYHESDSTDAVEQALAAFEAATHAPAARPDVRVNSGRMYAEAALRLDRPAAAVDALAEAVAHLPFVASPDQSRQDRERILRDQQGLTAQIVRACVAAGDPARAVELLEQARGLLYAEALGARGDLSELQRLDSDLYAQFNDVLRRIRGLDSAEPAPGTDRQAADLRGTTIAERNALIARIRTSTPLTDFLKPPGLSQLRAQACDGPIIIVASTGESGHALIITADADRPVRHVPLPGLAYEQASDRVLTFLAARTVATDPGYSIRARIRGQREVTGMLSWLWTVAAEPIMEALGAAAVPDADDAELPRVWWCPVGFLANLPWHAAGTHDRGTAAAVLDRVVSSYTVSIRALQYARARPVPPSGGSMLVVAQPTLPGAGTLGGVAAEVDRITRYVPETEQLSESRARKAEVLAGLARHPYAHFACHALSDLREPARSRLILADHETDPLTVRDLSALHLEAKELAVLSACSTYETNPSTADDAVHLTAAFQLLGFRHVVGSLWPVSDGTAVDLADTLYHHLTGGGRQPLDATATATALHRAVRALRARFPAAPTVWAAYLHTGA</sequence>
<evidence type="ECO:0000313" key="2">
    <source>
        <dbReference type="EMBL" id="GIG17217.1"/>
    </source>
</evidence>
<protein>
    <submittedName>
        <fullName evidence="2">CHAT domain-containing protein</fullName>
    </submittedName>
</protein>
<reference evidence="2" key="1">
    <citation type="submission" date="2021-01" db="EMBL/GenBank/DDBJ databases">
        <title>Whole genome shotgun sequence of Catellatospora methionotrophica NBRC 14553.</title>
        <authorList>
            <person name="Komaki H."/>
            <person name="Tamura T."/>
        </authorList>
    </citation>
    <scope>NUCLEOTIDE SEQUENCE</scope>
    <source>
        <strain evidence="2">NBRC 14553</strain>
    </source>
</reference>
<evidence type="ECO:0000259" key="1">
    <source>
        <dbReference type="Pfam" id="PF12770"/>
    </source>
</evidence>
<dbReference type="InterPro" id="IPR024983">
    <property type="entry name" value="CHAT_dom"/>
</dbReference>
<dbReference type="InterPro" id="IPR011990">
    <property type="entry name" value="TPR-like_helical_dom_sf"/>
</dbReference>
<accession>A0A8J3LA87</accession>
<name>A0A8J3LA87_9ACTN</name>
<dbReference type="EMBL" id="BONJ01000030">
    <property type="protein sequence ID" value="GIG17217.1"/>
    <property type="molecule type" value="Genomic_DNA"/>
</dbReference>
<dbReference type="RefSeq" id="WP_166380906.1">
    <property type="nucleotide sequence ID" value="NZ_BAAATT010000030.1"/>
</dbReference>
<dbReference type="Pfam" id="PF12770">
    <property type="entry name" value="CHAT"/>
    <property type="match status" value="1"/>
</dbReference>
<keyword evidence="3" id="KW-1185">Reference proteome</keyword>
<proteinExistence type="predicted"/>
<organism evidence="2 3">
    <name type="scientific">Catellatospora methionotrophica</name>
    <dbReference type="NCBI Taxonomy" id="121620"/>
    <lineage>
        <taxon>Bacteria</taxon>
        <taxon>Bacillati</taxon>
        <taxon>Actinomycetota</taxon>
        <taxon>Actinomycetes</taxon>
        <taxon>Micromonosporales</taxon>
        <taxon>Micromonosporaceae</taxon>
        <taxon>Catellatospora</taxon>
    </lineage>
</organism>
<feature type="domain" description="CHAT" evidence="1">
    <location>
        <begin position="936"/>
        <end position="1220"/>
    </location>
</feature>
<dbReference type="Gene3D" id="1.25.40.10">
    <property type="entry name" value="Tetratricopeptide repeat domain"/>
    <property type="match status" value="2"/>
</dbReference>
<gene>
    <name evidence="2" type="ORF">Cme02nite_55490</name>
</gene>